<dbReference type="EMBL" id="RBIQ01000007">
    <property type="protein sequence ID" value="RKR14908.1"/>
    <property type="molecule type" value="Genomic_DNA"/>
</dbReference>
<proteinExistence type="predicted"/>
<organism evidence="1 2">
    <name type="scientific">Maribacter vaceletii</name>
    <dbReference type="NCBI Taxonomy" id="1206816"/>
    <lineage>
        <taxon>Bacteria</taxon>
        <taxon>Pseudomonadati</taxon>
        <taxon>Bacteroidota</taxon>
        <taxon>Flavobacteriia</taxon>
        <taxon>Flavobacteriales</taxon>
        <taxon>Flavobacteriaceae</taxon>
        <taxon>Maribacter</taxon>
    </lineage>
</organism>
<dbReference type="AlphaFoldDB" id="A0A495EDD8"/>
<keyword evidence="2" id="KW-1185">Reference proteome</keyword>
<name>A0A495EDD8_9FLAO</name>
<dbReference type="Proteomes" id="UP000269412">
    <property type="component" value="Unassembled WGS sequence"/>
</dbReference>
<gene>
    <name evidence="1" type="ORF">CLV91_0989</name>
</gene>
<accession>A0A495EDD8</accession>
<comment type="caution">
    <text evidence="1">The sequence shown here is derived from an EMBL/GenBank/DDBJ whole genome shotgun (WGS) entry which is preliminary data.</text>
</comment>
<reference evidence="1 2" key="1">
    <citation type="submission" date="2018-10" db="EMBL/GenBank/DDBJ databases">
        <title>Genomic Encyclopedia of Archaeal and Bacterial Type Strains, Phase II (KMG-II): from individual species to whole genera.</title>
        <authorList>
            <person name="Goeker M."/>
        </authorList>
    </citation>
    <scope>NUCLEOTIDE SEQUENCE [LARGE SCALE GENOMIC DNA]</scope>
    <source>
        <strain evidence="1 2">DSM 25230</strain>
    </source>
</reference>
<protein>
    <submittedName>
        <fullName evidence="1">Uncharacterized protein</fullName>
    </submittedName>
</protein>
<sequence length="35" mass="3922">MSGFKLLAIRPSDDCDKQFLKNLVCKAQLYSTTDA</sequence>
<evidence type="ECO:0000313" key="1">
    <source>
        <dbReference type="EMBL" id="RKR14908.1"/>
    </source>
</evidence>
<evidence type="ECO:0000313" key="2">
    <source>
        <dbReference type="Proteomes" id="UP000269412"/>
    </source>
</evidence>